<sequence length="151" mass="16164">MTAMANIQITAKGHDHVHGIGQPILPNIVIQGDQINTHGPVGAVGRNSIGTINYQQQWAGVLNQVSLSQVAIELESLRTELVKTAKVPADFQQLGLIAEAEQHAEKQDGTKVMEVLSKAGRSLLDFAKALVSSQWRAGMFASGAPNSWMSP</sequence>
<keyword evidence="2" id="KW-1185">Reference proteome</keyword>
<protein>
    <submittedName>
        <fullName evidence="1">Uncharacterized protein</fullName>
    </submittedName>
</protein>
<proteinExistence type="predicted"/>
<evidence type="ECO:0000313" key="1">
    <source>
        <dbReference type="EMBL" id="ADW69607.1"/>
    </source>
</evidence>
<dbReference type="PaxDb" id="1198114-AciX9_2582"/>
<dbReference type="EMBL" id="CP002480">
    <property type="protein sequence ID" value="ADW69607.1"/>
    <property type="molecule type" value="Genomic_DNA"/>
</dbReference>
<dbReference type="HOGENOM" id="CLU_1728798_0_0_0"/>
<organism evidence="2">
    <name type="scientific">Granulicella tundricola (strain ATCC BAA-1859 / DSM 23138 / MP5ACTX9)</name>
    <dbReference type="NCBI Taxonomy" id="1198114"/>
    <lineage>
        <taxon>Bacteria</taxon>
        <taxon>Pseudomonadati</taxon>
        <taxon>Acidobacteriota</taxon>
        <taxon>Terriglobia</taxon>
        <taxon>Terriglobales</taxon>
        <taxon>Acidobacteriaceae</taxon>
        <taxon>Granulicella</taxon>
    </lineage>
</organism>
<dbReference type="Proteomes" id="UP000000343">
    <property type="component" value="Chromosome"/>
</dbReference>
<accession>E8WWE3</accession>
<gene>
    <name evidence="1" type="ordered locus">AciX9_2582</name>
</gene>
<name>E8WWE3_GRATM</name>
<dbReference type="KEGG" id="acm:AciX9_2582"/>
<dbReference type="OrthoDB" id="124733at2"/>
<dbReference type="AlphaFoldDB" id="E8WWE3"/>
<evidence type="ECO:0000313" key="2">
    <source>
        <dbReference type="Proteomes" id="UP000000343"/>
    </source>
</evidence>
<reference evidence="2" key="1">
    <citation type="submission" date="2011-01" db="EMBL/GenBank/DDBJ databases">
        <title>Complete sequence of chromosome of Acidobacterium sp. MP5ACTX9.</title>
        <authorList>
            <consortium name="US DOE Joint Genome Institute"/>
            <person name="Lucas S."/>
            <person name="Copeland A."/>
            <person name="Lapidus A."/>
            <person name="Cheng J.-F."/>
            <person name="Goodwin L."/>
            <person name="Pitluck S."/>
            <person name="Teshima H."/>
            <person name="Detter J.C."/>
            <person name="Han C."/>
            <person name="Tapia R."/>
            <person name="Land M."/>
            <person name="Hauser L."/>
            <person name="Kyrpides N."/>
            <person name="Ivanova N."/>
            <person name="Ovchinnikova G."/>
            <person name="Pagani I."/>
            <person name="Rawat S.R."/>
            <person name="Mannisto M."/>
            <person name="Haggblom M.M."/>
            <person name="Woyke T."/>
        </authorList>
    </citation>
    <scope>NUCLEOTIDE SEQUENCE [LARGE SCALE GENOMIC DNA]</scope>
    <source>
        <strain evidence="2">MP5ACTX9</strain>
    </source>
</reference>